<name>A0A7H9ANM3_9FLAO</name>
<evidence type="ECO:0000313" key="3">
    <source>
        <dbReference type="EMBL" id="QLG44994.1"/>
    </source>
</evidence>
<dbReference type="PROSITE" id="PS51353">
    <property type="entry name" value="ARSC"/>
    <property type="match status" value="1"/>
</dbReference>
<comment type="similarity">
    <text evidence="1 2">Belongs to the ArsC family.</text>
</comment>
<reference evidence="3 4" key="1">
    <citation type="journal article" date="2006" name="Int. J. Syst. Evol. Microbiol.">
        <title>Costertonia aggregata gen. nov., sp. nov., a mesophilic marine bacterium of the family Flavobacteriaceae, isolated from a mature biofilm.</title>
        <authorList>
            <person name="Kwon K.K."/>
            <person name="Lee Y.K."/>
            <person name="Lee H.K."/>
        </authorList>
    </citation>
    <scope>NUCLEOTIDE SEQUENCE [LARGE SCALE GENOMIC DNA]</scope>
    <source>
        <strain evidence="3 4">KCCM 42265</strain>
    </source>
</reference>
<accession>A0A7H9ANM3</accession>
<evidence type="ECO:0008006" key="5">
    <source>
        <dbReference type="Google" id="ProtNLM"/>
    </source>
</evidence>
<dbReference type="InterPro" id="IPR036249">
    <property type="entry name" value="Thioredoxin-like_sf"/>
</dbReference>
<proteinExistence type="inferred from homology"/>
<dbReference type="EMBL" id="CP058595">
    <property type="protein sequence ID" value="QLG44994.1"/>
    <property type="molecule type" value="Genomic_DNA"/>
</dbReference>
<dbReference type="SUPFAM" id="SSF52833">
    <property type="entry name" value="Thioredoxin-like"/>
    <property type="match status" value="1"/>
</dbReference>
<evidence type="ECO:0000256" key="2">
    <source>
        <dbReference type="PROSITE-ProRule" id="PRU01282"/>
    </source>
</evidence>
<evidence type="ECO:0000256" key="1">
    <source>
        <dbReference type="ARBA" id="ARBA00007198"/>
    </source>
</evidence>
<dbReference type="RefSeq" id="WP_179241284.1">
    <property type="nucleotide sequence ID" value="NZ_CP058595.1"/>
</dbReference>
<dbReference type="AlphaFoldDB" id="A0A7H9ANM3"/>
<dbReference type="KEGG" id="cagg:HYG79_06390"/>
<dbReference type="Gene3D" id="3.40.30.10">
    <property type="entry name" value="Glutaredoxin"/>
    <property type="match status" value="1"/>
</dbReference>
<sequence>MGVISKDKRKLTIYYHSGTTIGEQAHAYANASKKKLHAVDISKTNVTGTQWAELANGLGQSISDLIDTDHPDFIDTYGKEAPKMEEHDWLKILENEPHLLKYPVIINGKKYIQVQSAAEFKKYIEPDSAGLEKKPLDKQFTDEDTP</sequence>
<organism evidence="3 4">
    <name type="scientific">Costertonia aggregata</name>
    <dbReference type="NCBI Taxonomy" id="343403"/>
    <lineage>
        <taxon>Bacteria</taxon>
        <taxon>Pseudomonadati</taxon>
        <taxon>Bacteroidota</taxon>
        <taxon>Flavobacteriia</taxon>
        <taxon>Flavobacteriales</taxon>
        <taxon>Flavobacteriaceae</taxon>
        <taxon>Costertonia</taxon>
    </lineage>
</organism>
<gene>
    <name evidence="3" type="ORF">HYG79_06390</name>
</gene>
<dbReference type="InterPro" id="IPR006660">
    <property type="entry name" value="Arsenate_reductase-like"/>
</dbReference>
<dbReference type="Proteomes" id="UP000509302">
    <property type="component" value="Chromosome"/>
</dbReference>
<protein>
    <recommendedName>
        <fullName evidence="5">Arsenate reductase</fullName>
    </recommendedName>
</protein>
<evidence type="ECO:0000313" key="4">
    <source>
        <dbReference type="Proteomes" id="UP000509302"/>
    </source>
</evidence>
<keyword evidence="4" id="KW-1185">Reference proteome</keyword>